<comment type="caution">
    <text evidence="2">The sequence shown here is derived from an EMBL/GenBank/DDBJ whole genome shotgun (WGS) entry which is preliminary data.</text>
</comment>
<accession>A0ABW5JJG9</accession>
<gene>
    <name evidence="2" type="ORF">ACFSVN_09025</name>
</gene>
<dbReference type="EMBL" id="JBHULI010000024">
    <property type="protein sequence ID" value="MFD2532583.1"/>
    <property type="molecule type" value="Genomic_DNA"/>
</dbReference>
<feature type="signal peptide" evidence="1">
    <location>
        <begin position="1"/>
        <end position="20"/>
    </location>
</feature>
<evidence type="ECO:0000313" key="3">
    <source>
        <dbReference type="Proteomes" id="UP001597460"/>
    </source>
</evidence>
<protein>
    <recommendedName>
        <fullName evidence="4">Nuclear transport factor 2 family protein</fullName>
    </recommendedName>
</protein>
<organism evidence="2 3">
    <name type="scientific">Gracilimonas halophila</name>
    <dbReference type="NCBI Taxonomy" id="1834464"/>
    <lineage>
        <taxon>Bacteria</taxon>
        <taxon>Pseudomonadati</taxon>
        <taxon>Balneolota</taxon>
        <taxon>Balneolia</taxon>
        <taxon>Balneolales</taxon>
        <taxon>Balneolaceae</taxon>
        <taxon>Gracilimonas</taxon>
    </lineage>
</organism>
<proteinExistence type="predicted"/>
<evidence type="ECO:0008006" key="4">
    <source>
        <dbReference type="Google" id="ProtNLM"/>
    </source>
</evidence>
<keyword evidence="3" id="KW-1185">Reference proteome</keyword>
<feature type="chain" id="PRO_5047266570" description="Nuclear transport factor 2 family protein" evidence="1">
    <location>
        <begin position="21"/>
        <end position="176"/>
    </location>
</feature>
<dbReference type="Proteomes" id="UP001597460">
    <property type="component" value="Unassembled WGS sequence"/>
</dbReference>
<name>A0ABW5JJG9_9BACT</name>
<keyword evidence="1" id="KW-0732">Signal</keyword>
<evidence type="ECO:0000256" key="1">
    <source>
        <dbReference type="SAM" id="SignalP"/>
    </source>
</evidence>
<sequence>MKKLSLILLIMLLGAEVTTAQVSEEQRTKDVQTIDNLIEALYASISGDKGEPRDWERFRNLVIPEARLIPTGRNEDGENVYRVYSPEEYIGMSDNYFLENGFYEYEINREEHHYGRVVHLFSTYGSKNSKTDAEPFNKGINSIQLFNDGERWWSVTIYWAHESEYNPIPEEYSGSN</sequence>
<evidence type="ECO:0000313" key="2">
    <source>
        <dbReference type="EMBL" id="MFD2532583.1"/>
    </source>
</evidence>
<reference evidence="3" key="1">
    <citation type="journal article" date="2019" name="Int. J. Syst. Evol. Microbiol.">
        <title>The Global Catalogue of Microorganisms (GCM) 10K type strain sequencing project: providing services to taxonomists for standard genome sequencing and annotation.</title>
        <authorList>
            <consortium name="The Broad Institute Genomics Platform"/>
            <consortium name="The Broad Institute Genome Sequencing Center for Infectious Disease"/>
            <person name="Wu L."/>
            <person name="Ma J."/>
        </authorList>
    </citation>
    <scope>NUCLEOTIDE SEQUENCE [LARGE SCALE GENOMIC DNA]</scope>
    <source>
        <strain evidence="3">KCTC 52042</strain>
    </source>
</reference>